<name>A0A8T0J460_CERPU</name>
<dbReference type="AlphaFoldDB" id="A0A8T0J460"/>
<comment type="caution">
    <text evidence="9">The sequence shown here is derived from an EMBL/GenBank/DDBJ whole genome shotgun (WGS) entry which is preliminary data.</text>
</comment>
<dbReference type="Pfam" id="PF13911">
    <property type="entry name" value="AhpC-TSA_2"/>
    <property type="match status" value="1"/>
</dbReference>
<dbReference type="GO" id="GO:0005737">
    <property type="term" value="C:cytoplasm"/>
    <property type="evidence" value="ECO:0007669"/>
    <property type="project" value="UniProtKB-SubCell"/>
</dbReference>
<reference evidence="9" key="1">
    <citation type="submission" date="2020-06" db="EMBL/GenBank/DDBJ databases">
        <title>WGS assembly of Ceratodon purpureus strain R40.</title>
        <authorList>
            <person name="Carey S.B."/>
            <person name="Jenkins J."/>
            <person name="Shu S."/>
            <person name="Lovell J.T."/>
            <person name="Sreedasyam A."/>
            <person name="Maumus F."/>
            <person name="Tiley G.P."/>
            <person name="Fernandez-Pozo N."/>
            <person name="Barry K."/>
            <person name="Chen C."/>
            <person name="Wang M."/>
            <person name="Lipzen A."/>
            <person name="Daum C."/>
            <person name="Saski C.A."/>
            <person name="Payton A.C."/>
            <person name="Mcbreen J.C."/>
            <person name="Conrad R.E."/>
            <person name="Kollar L.M."/>
            <person name="Olsson S."/>
            <person name="Huttunen S."/>
            <person name="Landis J.B."/>
            <person name="Wickett N.J."/>
            <person name="Johnson M.G."/>
            <person name="Rensing S.A."/>
            <person name="Grimwood J."/>
            <person name="Schmutz J."/>
            <person name="Mcdaniel S.F."/>
        </authorList>
    </citation>
    <scope>NUCLEOTIDE SEQUENCE</scope>
    <source>
        <strain evidence="9">R40</strain>
    </source>
</reference>
<feature type="region of interest" description="Disordered" evidence="8">
    <location>
        <begin position="114"/>
        <end position="240"/>
    </location>
</feature>
<comment type="subcellular location">
    <subcellularLocation>
        <location evidence="1">Cytoplasm</location>
    </subcellularLocation>
</comment>
<organism evidence="9 10">
    <name type="scientific">Ceratodon purpureus</name>
    <name type="common">Fire moss</name>
    <name type="synonym">Dicranum purpureum</name>
    <dbReference type="NCBI Taxonomy" id="3225"/>
    <lineage>
        <taxon>Eukaryota</taxon>
        <taxon>Viridiplantae</taxon>
        <taxon>Streptophyta</taxon>
        <taxon>Embryophyta</taxon>
        <taxon>Bryophyta</taxon>
        <taxon>Bryophytina</taxon>
        <taxon>Bryopsida</taxon>
        <taxon>Dicranidae</taxon>
        <taxon>Pseudoditrichales</taxon>
        <taxon>Ditrichaceae</taxon>
        <taxon>Ceratodon</taxon>
    </lineage>
</organism>
<evidence type="ECO:0000256" key="7">
    <source>
        <dbReference type="ARBA" id="ARBA00032129"/>
    </source>
</evidence>
<evidence type="ECO:0000256" key="1">
    <source>
        <dbReference type="ARBA" id="ARBA00004496"/>
    </source>
</evidence>
<dbReference type="Proteomes" id="UP000822688">
    <property type="component" value="Chromosome 1"/>
</dbReference>
<evidence type="ECO:0000256" key="5">
    <source>
        <dbReference type="ARBA" id="ARBA00023849"/>
    </source>
</evidence>
<accession>A0A8T0J460</accession>
<feature type="compositionally biased region" description="Polar residues" evidence="8">
    <location>
        <begin position="201"/>
        <end position="214"/>
    </location>
</feature>
<evidence type="ECO:0000256" key="2">
    <source>
        <dbReference type="ARBA" id="ARBA00022490"/>
    </source>
</evidence>
<dbReference type="PANTHER" id="PTHR28630">
    <property type="match status" value="1"/>
</dbReference>
<feature type="region of interest" description="Disordered" evidence="8">
    <location>
        <begin position="278"/>
        <end position="298"/>
    </location>
</feature>
<evidence type="ECO:0000313" key="10">
    <source>
        <dbReference type="Proteomes" id="UP000822688"/>
    </source>
</evidence>
<protein>
    <recommendedName>
        <fullName evidence="5">Peroxiredoxin-like 2A</fullName>
    </recommendedName>
    <alternativeName>
        <fullName evidence="7">Peroxiredoxin-like 2 activated in M-CSF stimulated monocytes</fullName>
    </alternativeName>
    <alternativeName>
        <fullName evidence="6">Redox-regulatory protein FAM213A</fullName>
    </alternativeName>
</protein>
<feature type="compositionally biased region" description="Basic and acidic residues" evidence="8">
    <location>
        <begin position="278"/>
        <end position="293"/>
    </location>
</feature>
<dbReference type="InterPro" id="IPR036249">
    <property type="entry name" value="Thioredoxin-like_sf"/>
</dbReference>
<gene>
    <name evidence="9" type="ORF">KC19_1G120700</name>
</gene>
<keyword evidence="10" id="KW-1185">Reference proteome</keyword>
<comment type="similarity">
    <text evidence="4">Belongs to the peroxiredoxin-like PRXL2 family. PRXL2A subfamily.</text>
</comment>
<feature type="compositionally biased region" description="Low complexity" evidence="8">
    <location>
        <begin position="185"/>
        <end position="199"/>
    </location>
</feature>
<proteinExistence type="inferred from homology"/>
<evidence type="ECO:0000256" key="6">
    <source>
        <dbReference type="ARBA" id="ARBA00032058"/>
    </source>
</evidence>
<evidence type="ECO:0000256" key="4">
    <source>
        <dbReference type="ARBA" id="ARBA00023787"/>
    </source>
</evidence>
<keyword evidence="2" id="KW-0963">Cytoplasm</keyword>
<feature type="compositionally biased region" description="Low complexity" evidence="8">
    <location>
        <begin position="139"/>
        <end position="150"/>
    </location>
</feature>
<evidence type="ECO:0000313" key="9">
    <source>
        <dbReference type="EMBL" id="KAG0590700.1"/>
    </source>
</evidence>
<evidence type="ECO:0000256" key="8">
    <source>
        <dbReference type="SAM" id="MobiDB-lite"/>
    </source>
</evidence>
<dbReference type="PANTHER" id="PTHR28630:SF31">
    <property type="entry name" value="PEROXIREDOXIN-LIKE 2A"/>
    <property type="match status" value="1"/>
</dbReference>
<dbReference type="SUPFAM" id="SSF52833">
    <property type="entry name" value="Thioredoxin-like"/>
    <property type="match status" value="1"/>
</dbReference>
<dbReference type="InterPro" id="IPR032801">
    <property type="entry name" value="PXL2A/B/C"/>
</dbReference>
<keyword evidence="3" id="KW-0676">Redox-active center</keyword>
<dbReference type="EMBL" id="CM026421">
    <property type="protein sequence ID" value="KAG0590700.1"/>
    <property type="molecule type" value="Genomic_DNA"/>
</dbReference>
<sequence>MASYSLDEFLGDGLLKDFGPKFADDGWDDVPTIKVIGLEDMEALGLDDAQRDALELRIYLHNRSLMKYAEKMEASGVGLIDLMSMKPADLASNFGMRKAHVATFVDTSMSCGIQMPPDLELPRGPSGRRRSYTNSRTLSPVSPVGEVSSPQLNKPPSAVRRQSPSEPQRAGLSEGQSSFGHSSARDSSTSSRDSNAGSRDWSASATPRESNANASEYGFEPPSLLRPIDATKPNQPKGVFGASSSSKGLFGLLKAPSSGDVTKLSSIEKVSLRLLAPDHKNGVDPGAEKEAKKKGIQKPQTFKASTLFSEKPTLFFCIRRPGCVMCRAEAHQLFARKPIFDALGIQLVAVLLEDLDDEVWSFWPRYWAGMVVLDEKRDFFRTLGGGKLMKDNLFTGFFLNPIARLNFKRATKTGIPYNAKGEGGIKGGLYIVRKGRGGVAYQFAEKNFGDWAPLDEIIQVCHIIKVKLFSSILIVLWSFVLSQLRCLSSLLSVLLIWIEI</sequence>
<evidence type="ECO:0000256" key="3">
    <source>
        <dbReference type="ARBA" id="ARBA00023284"/>
    </source>
</evidence>